<dbReference type="PANTHER" id="PTHR48069">
    <property type="entry name" value="DIHYDROFOLATE REDUCTASE"/>
    <property type="match status" value="1"/>
</dbReference>
<comment type="catalytic activity">
    <reaction evidence="8">
        <text>(6S)-5,6,7,8-tetrahydrofolate + NADP(+) = 7,8-dihydrofolate + NADPH + H(+)</text>
        <dbReference type="Rhea" id="RHEA:15009"/>
        <dbReference type="ChEBI" id="CHEBI:15378"/>
        <dbReference type="ChEBI" id="CHEBI:57451"/>
        <dbReference type="ChEBI" id="CHEBI:57453"/>
        <dbReference type="ChEBI" id="CHEBI:57783"/>
        <dbReference type="ChEBI" id="CHEBI:58349"/>
        <dbReference type="EC" id="1.5.1.3"/>
    </reaction>
</comment>
<dbReference type="InterPro" id="IPR017925">
    <property type="entry name" value="DHFR_CS"/>
</dbReference>
<dbReference type="STRING" id="62324.A0A182RAF0"/>
<name>A0A182RAF0_ANOFN</name>
<comment type="similarity">
    <text evidence="2 9">Belongs to the dihydrofolate reductase family.</text>
</comment>
<feature type="domain" description="DHFR" evidence="11">
    <location>
        <begin position="72"/>
        <end position="252"/>
    </location>
</feature>
<proteinExistence type="inferred from homology"/>
<keyword evidence="4" id="KW-0554">One-carbon metabolism</keyword>
<dbReference type="EnsemblMetazoa" id="AFUN003164-RA">
    <property type="protein sequence ID" value="AFUN003164-PA"/>
    <property type="gene ID" value="AFUN003164"/>
</dbReference>
<dbReference type="UniPathway" id="UPA00077">
    <property type="reaction ID" value="UER00158"/>
</dbReference>
<dbReference type="InterPro" id="IPR024072">
    <property type="entry name" value="DHFR-like_dom_sf"/>
</dbReference>
<dbReference type="VEuPathDB" id="VectorBase:AFUN003164"/>
<comment type="pathway">
    <text evidence="1">Cofactor biosynthesis; tetrahydrofolate biosynthesis; 5,6,7,8-tetrahydrofolate from 7,8-dihydrofolate: step 1/1.</text>
</comment>
<dbReference type="Gene3D" id="3.40.430.10">
    <property type="entry name" value="Dihydrofolate Reductase, subunit A"/>
    <property type="match status" value="1"/>
</dbReference>
<dbReference type="InterPro" id="IPR012259">
    <property type="entry name" value="DHFR"/>
</dbReference>
<dbReference type="GO" id="GO:0005739">
    <property type="term" value="C:mitochondrion"/>
    <property type="evidence" value="ECO:0007669"/>
    <property type="project" value="TreeGrafter"/>
</dbReference>
<evidence type="ECO:0000256" key="8">
    <source>
        <dbReference type="ARBA" id="ARBA00048873"/>
    </source>
</evidence>
<dbReference type="GO" id="GO:0046655">
    <property type="term" value="P:folic acid metabolic process"/>
    <property type="evidence" value="ECO:0007669"/>
    <property type="project" value="TreeGrafter"/>
</dbReference>
<dbReference type="Pfam" id="PF00186">
    <property type="entry name" value="DHFR_1"/>
    <property type="match status" value="1"/>
</dbReference>
<organism evidence="12">
    <name type="scientific">Anopheles funestus</name>
    <name type="common">African malaria mosquito</name>
    <dbReference type="NCBI Taxonomy" id="62324"/>
    <lineage>
        <taxon>Eukaryota</taxon>
        <taxon>Metazoa</taxon>
        <taxon>Ecdysozoa</taxon>
        <taxon>Arthropoda</taxon>
        <taxon>Hexapoda</taxon>
        <taxon>Insecta</taxon>
        <taxon>Pterygota</taxon>
        <taxon>Neoptera</taxon>
        <taxon>Endopterygota</taxon>
        <taxon>Diptera</taxon>
        <taxon>Nematocera</taxon>
        <taxon>Culicoidea</taxon>
        <taxon>Culicidae</taxon>
        <taxon>Anophelinae</taxon>
        <taxon>Anopheles</taxon>
    </lineage>
</organism>
<evidence type="ECO:0000256" key="5">
    <source>
        <dbReference type="ARBA" id="ARBA00022857"/>
    </source>
</evidence>
<accession>A0A182RAF0</accession>
<dbReference type="AlphaFoldDB" id="A0A182RAF0"/>
<evidence type="ECO:0000256" key="4">
    <source>
        <dbReference type="ARBA" id="ARBA00022563"/>
    </source>
</evidence>
<dbReference type="PRINTS" id="PR00070">
    <property type="entry name" value="DHFR"/>
</dbReference>
<dbReference type="PROSITE" id="PS51330">
    <property type="entry name" value="DHFR_2"/>
    <property type="match status" value="1"/>
</dbReference>
<dbReference type="FunFam" id="3.40.430.10:FF:000002">
    <property type="entry name" value="Dihydrofolate reductase"/>
    <property type="match status" value="1"/>
</dbReference>
<dbReference type="GO" id="GO:0006730">
    <property type="term" value="P:one-carbon metabolic process"/>
    <property type="evidence" value="ECO:0007669"/>
    <property type="project" value="UniProtKB-KW"/>
</dbReference>
<evidence type="ECO:0000256" key="9">
    <source>
        <dbReference type="RuleBase" id="RU004474"/>
    </source>
</evidence>
<dbReference type="GO" id="GO:0004146">
    <property type="term" value="F:dihydrofolate reductase activity"/>
    <property type="evidence" value="ECO:0007669"/>
    <property type="project" value="UniProtKB-EC"/>
</dbReference>
<evidence type="ECO:0000256" key="10">
    <source>
        <dbReference type="SAM" id="SignalP"/>
    </source>
</evidence>
<dbReference type="GO" id="GO:0050661">
    <property type="term" value="F:NADP binding"/>
    <property type="evidence" value="ECO:0007669"/>
    <property type="project" value="InterPro"/>
</dbReference>
<dbReference type="GO" id="GO:0046654">
    <property type="term" value="P:tetrahydrofolate biosynthetic process"/>
    <property type="evidence" value="ECO:0007669"/>
    <property type="project" value="UniProtKB-UniPathway"/>
</dbReference>
<evidence type="ECO:0000256" key="6">
    <source>
        <dbReference type="ARBA" id="ARBA00023002"/>
    </source>
</evidence>
<dbReference type="PROSITE" id="PS00075">
    <property type="entry name" value="DHFR_1"/>
    <property type="match status" value="1"/>
</dbReference>
<evidence type="ECO:0000313" key="12">
    <source>
        <dbReference type="EnsemblMetazoa" id="AFUN003164-PA"/>
    </source>
</evidence>
<reference evidence="12" key="1">
    <citation type="submission" date="2020-05" db="UniProtKB">
        <authorList>
            <consortium name="EnsemblMetazoa"/>
        </authorList>
    </citation>
    <scope>IDENTIFICATION</scope>
    <source>
        <strain evidence="12">FUMOZ</strain>
    </source>
</reference>
<keyword evidence="6" id="KW-0560">Oxidoreductase</keyword>
<dbReference type="EC" id="1.5.1.3" evidence="3"/>
<evidence type="ECO:0000256" key="7">
    <source>
        <dbReference type="ARBA" id="ARBA00025067"/>
    </source>
</evidence>
<feature type="signal peptide" evidence="10">
    <location>
        <begin position="1"/>
        <end position="20"/>
    </location>
</feature>
<protein>
    <recommendedName>
        <fullName evidence="3">dihydrofolate reductase</fullName>
        <ecNumber evidence="3">1.5.1.3</ecNumber>
    </recommendedName>
</protein>
<dbReference type="GO" id="GO:0046452">
    <property type="term" value="P:dihydrofolate metabolic process"/>
    <property type="evidence" value="ECO:0007669"/>
    <property type="project" value="TreeGrafter"/>
</dbReference>
<comment type="function">
    <text evidence="7">Key enzyme in folate metabolism. Catalyzes an essential reaction for de novo glycine and purine synthesis, and for DNA precursor synthesis.</text>
</comment>
<feature type="chain" id="PRO_5021198572" description="dihydrofolate reductase" evidence="10">
    <location>
        <begin position="21"/>
        <end position="254"/>
    </location>
</feature>
<dbReference type="InterPro" id="IPR001796">
    <property type="entry name" value="DHFR_dom"/>
</dbReference>
<dbReference type="PANTHER" id="PTHR48069:SF3">
    <property type="entry name" value="DIHYDROFOLATE REDUCTASE"/>
    <property type="match status" value="1"/>
</dbReference>
<dbReference type="VEuPathDB" id="VectorBase:AFUN2_001465"/>
<evidence type="ECO:0000256" key="1">
    <source>
        <dbReference type="ARBA" id="ARBA00004903"/>
    </source>
</evidence>
<evidence type="ECO:0000256" key="3">
    <source>
        <dbReference type="ARBA" id="ARBA00012856"/>
    </source>
</evidence>
<keyword evidence="10" id="KW-0732">Signal</keyword>
<dbReference type="SUPFAM" id="SSF53597">
    <property type="entry name" value="Dihydrofolate reductase-like"/>
    <property type="match status" value="1"/>
</dbReference>
<keyword evidence="5" id="KW-0521">NADP</keyword>
<sequence length="254" mass="28772">MLCVTIVFLFSSITTVIVNSFSIASCQDKPVDFPTQHGTLNYNAFRGSACNLQSFLPSTYTGEPYIETMSTKFSCIVAVCENRGIGIKGDLPWKLKQELKYFSRTTKKVDDAGRRNAVIMGRKTYFGVPESKRPLPDRLNIVLTRNASSHAFPPDVLVCGSLQEALVKLDTTNYGKDIENIWVVGGNSVYKEAMESNRCHRVYLTEIKKQFECDAFFPEMPKSFVLVDNDPDIPNDVQEENGIQYMYKIYENKH</sequence>
<evidence type="ECO:0000256" key="2">
    <source>
        <dbReference type="ARBA" id="ARBA00009539"/>
    </source>
</evidence>
<evidence type="ECO:0000259" key="11">
    <source>
        <dbReference type="PROSITE" id="PS51330"/>
    </source>
</evidence>
<dbReference type="CDD" id="cd00209">
    <property type="entry name" value="DHFR"/>
    <property type="match status" value="1"/>
</dbReference>